<dbReference type="EMBL" id="JAUMKJ010000058">
    <property type="protein sequence ID" value="MDO3681225.1"/>
    <property type="molecule type" value="Genomic_DNA"/>
</dbReference>
<protein>
    <submittedName>
        <fullName evidence="1">Uncharacterized protein</fullName>
    </submittedName>
</protein>
<accession>A0ABT8VJQ7</accession>
<keyword evidence="2" id="KW-1185">Reference proteome</keyword>
<evidence type="ECO:0000313" key="1">
    <source>
        <dbReference type="EMBL" id="MDO3681225.1"/>
    </source>
</evidence>
<reference evidence="1" key="1">
    <citation type="submission" date="2023-07" db="EMBL/GenBank/DDBJ databases">
        <authorList>
            <person name="Aktuganov G."/>
            <person name="Boyko T."/>
            <person name="Delegan Y."/>
            <person name="Galimzianova N."/>
            <person name="Gilvanova E."/>
            <person name="Korobov V."/>
            <person name="Kuzmina L."/>
            <person name="Melentiev A."/>
            <person name="Milman P."/>
            <person name="Ryabova A."/>
            <person name="Stupak E."/>
            <person name="Yasakov T."/>
            <person name="Zharikova N."/>
            <person name="Zhurenko E."/>
        </authorList>
    </citation>
    <scope>NUCLEOTIDE SEQUENCE</scope>
    <source>
        <strain evidence="1">IB-739</strain>
    </source>
</reference>
<name>A0ABT8VJQ7_9BACL</name>
<dbReference type="RefSeq" id="WP_275452169.1">
    <property type="nucleotide sequence ID" value="NZ_JARLKN010000109.1"/>
</dbReference>
<sequence>MNLITCEQCGKTKGQGPKGTSWICNDCRVVPPSNPDQADPNQPQ</sequence>
<proteinExistence type="predicted"/>
<comment type="caution">
    <text evidence="1">The sequence shown here is derived from an EMBL/GenBank/DDBJ whole genome shotgun (WGS) entry which is preliminary data.</text>
</comment>
<gene>
    <name evidence="1" type="ORF">Q3C12_29940</name>
</gene>
<organism evidence="1 2">
    <name type="scientific">Paenibacillus ehimensis</name>
    <dbReference type="NCBI Taxonomy" id="79264"/>
    <lineage>
        <taxon>Bacteria</taxon>
        <taxon>Bacillati</taxon>
        <taxon>Bacillota</taxon>
        <taxon>Bacilli</taxon>
        <taxon>Bacillales</taxon>
        <taxon>Paenibacillaceae</taxon>
        <taxon>Paenibacillus</taxon>
    </lineage>
</organism>
<dbReference type="Proteomes" id="UP001168883">
    <property type="component" value="Unassembled WGS sequence"/>
</dbReference>
<evidence type="ECO:0000313" key="2">
    <source>
        <dbReference type="Proteomes" id="UP001168883"/>
    </source>
</evidence>